<evidence type="ECO:0000313" key="2">
    <source>
        <dbReference type="EMBL" id="QNT35758.1"/>
    </source>
</evidence>
<dbReference type="AlphaFoldDB" id="A0A7H1KP94"/>
<keyword evidence="1" id="KW-1133">Transmembrane helix</keyword>
<accession>A0A7H1KP94</accession>
<keyword evidence="1" id="KW-0812">Transmembrane</keyword>
<name>A0A7H1KP94_9EURY</name>
<feature type="transmembrane region" description="Helical" evidence="1">
    <location>
        <begin position="12"/>
        <end position="32"/>
    </location>
</feature>
<gene>
    <name evidence="2" type="ORF">MCFLDGBP_00006</name>
</gene>
<sequence length="213" mass="24900">MQRKNYMRRKRVFDIIFVLCLIVFCILLIYLLKIGIAMGKIALCFPIPIILLGVRNMILSWIIDYPKLKPTLIYDMEEKTMRIILKLKNEGHDAAKSANVFCFTKDGGIEELECGMLAREAYVIDSEALVTCGIYPTNRPSFIHSGKDKKLLVKVETFDDNSKKKYCACRTFKKNLLHWDFDIKEDRNTKPYTFKFKPCKNCKFLEYENNINP</sequence>
<proteinExistence type="predicted"/>
<evidence type="ECO:0000256" key="1">
    <source>
        <dbReference type="SAM" id="Phobius"/>
    </source>
</evidence>
<dbReference type="EMBL" id="MT776531">
    <property type="protein sequence ID" value="QNT35758.1"/>
    <property type="molecule type" value="Genomic_DNA"/>
</dbReference>
<reference evidence="2" key="1">
    <citation type="submission" date="2020-07" db="EMBL/GenBank/DDBJ databases">
        <title>Unique genomic features of the anaerobic methanotrophic archaea.</title>
        <authorList>
            <person name="Chadwick G.L."/>
            <person name="Skennerton C.T."/>
            <person name="Laso-Perez R."/>
            <person name="Leu A.O."/>
            <person name="Speth D.R."/>
            <person name="Yu H."/>
            <person name="Morgan-Lang C."/>
            <person name="Hatzenpichler R."/>
            <person name="Goudeau D."/>
            <person name="Malmstrom R."/>
            <person name="Brazelton W.J."/>
            <person name="Woyke T."/>
            <person name="Hallam S.J."/>
            <person name="Tyson G.W."/>
            <person name="Wegener G."/>
            <person name="Boetius A."/>
            <person name="Orphan V."/>
        </authorList>
    </citation>
    <scope>NUCLEOTIDE SEQUENCE</scope>
</reference>
<organism evidence="2">
    <name type="scientific">uncultured Methanosarcinales archaeon</name>
    <dbReference type="NCBI Taxonomy" id="183757"/>
    <lineage>
        <taxon>Archaea</taxon>
        <taxon>Methanobacteriati</taxon>
        <taxon>Methanobacteriota</taxon>
        <taxon>Stenosarchaea group</taxon>
        <taxon>Methanomicrobia</taxon>
        <taxon>Methanosarcinales</taxon>
        <taxon>environmental samples</taxon>
    </lineage>
</organism>
<keyword evidence="1" id="KW-0472">Membrane</keyword>
<feature type="transmembrane region" description="Helical" evidence="1">
    <location>
        <begin position="38"/>
        <end position="63"/>
    </location>
</feature>
<protein>
    <submittedName>
        <fullName evidence="2">Uncharacterized protein</fullName>
    </submittedName>
</protein>